<gene>
    <name evidence="2" type="ORF">ADL15_40680</name>
</gene>
<dbReference type="EMBL" id="LLZH01000314">
    <property type="protein sequence ID" value="KUL25392.1"/>
    <property type="molecule type" value="Genomic_DNA"/>
</dbReference>
<protein>
    <submittedName>
        <fullName evidence="2">Uncharacterized protein</fullName>
    </submittedName>
</protein>
<feature type="transmembrane region" description="Helical" evidence="1">
    <location>
        <begin position="69"/>
        <end position="87"/>
    </location>
</feature>
<evidence type="ECO:0000256" key="1">
    <source>
        <dbReference type="SAM" id="Phobius"/>
    </source>
</evidence>
<accession>A0A117MME3</accession>
<proteinExistence type="predicted"/>
<keyword evidence="1" id="KW-1133">Transmembrane helix</keyword>
<keyword evidence="1" id="KW-0812">Transmembrane</keyword>
<organism evidence="2 3">
    <name type="scientific">Actinoplanes awajinensis subsp. mycoplanecinus</name>
    <dbReference type="NCBI Taxonomy" id="135947"/>
    <lineage>
        <taxon>Bacteria</taxon>
        <taxon>Bacillati</taxon>
        <taxon>Actinomycetota</taxon>
        <taxon>Actinomycetes</taxon>
        <taxon>Micromonosporales</taxon>
        <taxon>Micromonosporaceae</taxon>
        <taxon>Actinoplanes</taxon>
    </lineage>
</organism>
<keyword evidence="1" id="KW-0472">Membrane</keyword>
<name>A0A117MME3_9ACTN</name>
<evidence type="ECO:0000313" key="3">
    <source>
        <dbReference type="Proteomes" id="UP000053244"/>
    </source>
</evidence>
<sequence>MPGFAATMVGISAERVQQSSLTTFGGLVVSGTISFTSSVLYVVQSLIWHHTPRVRLSVLGLFRLPPADTMWLLLAAASITATFYLSVESTHRMHRYMSALRRRPSAT</sequence>
<keyword evidence="3" id="KW-1185">Reference proteome</keyword>
<feature type="transmembrane region" description="Helical" evidence="1">
    <location>
        <begin position="21"/>
        <end position="49"/>
    </location>
</feature>
<comment type="caution">
    <text evidence="2">The sequence shown here is derived from an EMBL/GenBank/DDBJ whole genome shotgun (WGS) entry which is preliminary data.</text>
</comment>
<dbReference type="AlphaFoldDB" id="A0A117MME3"/>
<dbReference type="Proteomes" id="UP000053244">
    <property type="component" value="Unassembled WGS sequence"/>
</dbReference>
<evidence type="ECO:0000313" key="2">
    <source>
        <dbReference type="EMBL" id="KUL25392.1"/>
    </source>
</evidence>
<reference evidence="2 3" key="1">
    <citation type="submission" date="2015-10" db="EMBL/GenBank/DDBJ databases">
        <authorList>
            <person name="Gilbert D.G."/>
        </authorList>
    </citation>
    <scope>NUCLEOTIDE SEQUENCE [LARGE SCALE GENOMIC DNA]</scope>
    <source>
        <strain evidence="2 3">NRRL B-16712</strain>
    </source>
</reference>